<dbReference type="AlphaFoldDB" id="A0AAV7PVJ4"/>
<feature type="region of interest" description="Disordered" evidence="1">
    <location>
        <begin position="115"/>
        <end position="139"/>
    </location>
</feature>
<feature type="compositionally biased region" description="Polar residues" evidence="1">
    <location>
        <begin position="115"/>
        <end position="129"/>
    </location>
</feature>
<evidence type="ECO:0000313" key="3">
    <source>
        <dbReference type="Proteomes" id="UP001066276"/>
    </source>
</evidence>
<sequence length="139" mass="14585">MSVRAPPPRPPIRLCDPIWGECGRLEDRAGRPRRRDAPGGPGRLRKRRARVESRGRRLRQAGAACGGSGCVAALVPCGLTELRGGGTGGRRAADAGRGLISIDILTVPQYYPSGTAGTLQPRASGSPTSAECCKWSPAK</sequence>
<dbReference type="EMBL" id="JANPWB010000011">
    <property type="protein sequence ID" value="KAJ1129680.1"/>
    <property type="molecule type" value="Genomic_DNA"/>
</dbReference>
<keyword evidence="3" id="KW-1185">Reference proteome</keyword>
<organism evidence="2 3">
    <name type="scientific">Pleurodeles waltl</name>
    <name type="common">Iberian ribbed newt</name>
    <dbReference type="NCBI Taxonomy" id="8319"/>
    <lineage>
        <taxon>Eukaryota</taxon>
        <taxon>Metazoa</taxon>
        <taxon>Chordata</taxon>
        <taxon>Craniata</taxon>
        <taxon>Vertebrata</taxon>
        <taxon>Euteleostomi</taxon>
        <taxon>Amphibia</taxon>
        <taxon>Batrachia</taxon>
        <taxon>Caudata</taxon>
        <taxon>Salamandroidea</taxon>
        <taxon>Salamandridae</taxon>
        <taxon>Pleurodelinae</taxon>
        <taxon>Pleurodeles</taxon>
    </lineage>
</organism>
<evidence type="ECO:0000313" key="2">
    <source>
        <dbReference type="EMBL" id="KAJ1129680.1"/>
    </source>
</evidence>
<protein>
    <submittedName>
        <fullName evidence="2">Uncharacterized protein</fullName>
    </submittedName>
</protein>
<name>A0AAV7PVJ4_PLEWA</name>
<accession>A0AAV7PVJ4</accession>
<comment type="caution">
    <text evidence="2">The sequence shown here is derived from an EMBL/GenBank/DDBJ whole genome shotgun (WGS) entry which is preliminary data.</text>
</comment>
<dbReference type="Proteomes" id="UP001066276">
    <property type="component" value="Chromosome 7"/>
</dbReference>
<gene>
    <name evidence="2" type="ORF">NDU88_008046</name>
</gene>
<feature type="region of interest" description="Disordered" evidence="1">
    <location>
        <begin position="26"/>
        <end position="55"/>
    </location>
</feature>
<reference evidence="2" key="1">
    <citation type="journal article" date="2022" name="bioRxiv">
        <title>Sequencing and chromosome-scale assembly of the giantPleurodeles waltlgenome.</title>
        <authorList>
            <person name="Brown T."/>
            <person name="Elewa A."/>
            <person name="Iarovenko S."/>
            <person name="Subramanian E."/>
            <person name="Araus A.J."/>
            <person name="Petzold A."/>
            <person name="Susuki M."/>
            <person name="Suzuki K.-i.T."/>
            <person name="Hayashi T."/>
            <person name="Toyoda A."/>
            <person name="Oliveira C."/>
            <person name="Osipova E."/>
            <person name="Leigh N.D."/>
            <person name="Simon A."/>
            <person name="Yun M.H."/>
        </authorList>
    </citation>
    <scope>NUCLEOTIDE SEQUENCE</scope>
    <source>
        <strain evidence="2">20211129_DDA</strain>
        <tissue evidence="2">Liver</tissue>
    </source>
</reference>
<proteinExistence type="predicted"/>
<evidence type="ECO:0000256" key="1">
    <source>
        <dbReference type="SAM" id="MobiDB-lite"/>
    </source>
</evidence>